<dbReference type="Gene3D" id="4.10.60.10">
    <property type="entry name" value="Zinc finger, CCHC-type"/>
    <property type="match status" value="1"/>
</dbReference>
<dbReference type="Pfam" id="PF13976">
    <property type="entry name" value="gag_pre-integrs"/>
    <property type="match status" value="1"/>
</dbReference>
<dbReference type="SUPFAM" id="SSF57756">
    <property type="entry name" value="Retrovirus zinc finger-like domains"/>
    <property type="match status" value="1"/>
</dbReference>
<keyword evidence="1" id="KW-0863">Zinc-finger</keyword>
<dbReference type="EMBL" id="JACKWZ010000052">
    <property type="protein sequence ID" value="KAF9418634.1"/>
    <property type="molecule type" value="Genomic_DNA"/>
</dbReference>
<reference evidence="4" key="1">
    <citation type="submission" date="2020-08" db="EMBL/GenBank/DDBJ databases">
        <title>Spodoptera exigua strain:BAW_Kor-Di-RS1 Genome sequencing and assembly.</title>
        <authorList>
            <person name="Kim J."/>
            <person name="Nam H.Y."/>
            <person name="Kwon M."/>
            <person name="Choi J.H."/>
            <person name="Cho S.R."/>
            <person name="Kim G.-H."/>
        </authorList>
    </citation>
    <scope>NUCLEOTIDE SEQUENCE</scope>
    <source>
        <strain evidence="4">BAW_Kor-Di-RS1</strain>
        <tissue evidence="4">Whole-body</tissue>
    </source>
</reference>
<accession>A0A835GLG0</accession>
<organism evidence="4 5">
    <name type="scientific">Spodoptera exigua</name>
    <name type="common">Beet armyworm</name>
    <name type="synonym">Noctua fulgens</name>
    <dbReference type="NCBI Taxonomy" id="7107"/>
    <lineage>
        <taxon>Eukaryota</taxon>
        <taxon>Metazoa</taxon>
        <taxon>Ecdysozoa</taxon>
        <taxon>Arthropoda</taxon>
        <taxon>Hexapoda</taxon>
        <taxon>Insecta</taxon>
        <taxon>Pterygota</taxon>
        <taxon>Neoptera</taxon>
        <taxon>Endopterygota</taxon>
        <taxon>Lepidoptera</taxon>
        <taxon>Glossata</taxon>
        <taxon>Ditrysia</taxon>
        <taxon>Noctuoidea</taxon>
        <taxon>Noctuidae</taxon>
        <taxon>Amphipyrinae</taxon>
        <taxon>Spodoptera</taxon>
    </lineage>
</organism>
<keyword evidence="1" id="KW-0862">Zinc</keyword>
<sequence>MEPIQNNHFTIKLEGARNWNIWKFQTSVLLRGQGVYNIVDGTKIKPEDEVQRNRWEAQDAKAQTLLVTRMSEEVMLHIISCETSASMWQKLLSVYEQKSETSIHIIQQRFFQFKYDENSDMSVFLSKIQEMQNHLKQLGEAISDKFVITKILMSLPEDYKHFVSAWESAPDDKQTYDNLVARLLIEEERIKEKGGSSQSSAAFVAKKTNRKNVKCFKCNKLGHFISECRFNKTDDFRNSKDHHLEVRCYYCNKPGHLKSQCRFKKNKKGNAFVVMDKISESSAYFNKTKWLVDSGASEHMCCDYELFNSYFPAKGKSVIVGNGTQISVKGSGQVAVQVWNGNEWIDTTIDNVLHVPELSTNLFSVNRATSKGYVIVTGENECKFYKENKVMAVAKRNGSMYYLDFRYHNTSEANVAEIKRSTLHEWHEKMAHQNMSYVKDVLKNNKVDINTQSSDSATCESCVKENKEEETKSTTVPCVYKQMEEFNLDEAEDRAQVVEEDDNTLSISESDSEGSLYEPSDSSEDQSKLKTRKINSRQDSLTLQTSRGSLVPCVLNAEKEGSTERAGPFIGNRSFSHQHPLR</sequence>
<dbReference type="InterPro" id="IPR054722">
    <property type="entry name" value="PolX-like_BBD"/>
</dbReference>
<comment type="caution">
    <text evidence="4">The sequence shown here is derived from an EMBL/GenBank/DDBJ whole genome shotgun (WGS) entry which is preliminary data.</text>
</comment>
<keyword evidence="1" id="KW-0479">Metal-binding</keyword>
<feature type="domain" description="CCHC-type" evidence="3">
    <location>
        <begin position="247"/>
        <end position="262"/>
    </location>
</feature>
<feature type="compositionally biased region" description="Polar residues" evidence="2">
    <location>
        <begin position="573"/>
        <end position="582"/>
    </location>
</feature>
<dbReference type="PANTHER" id="PTHR47481:SF14">
    <property type="entry name" value="RETROTRANSPOSON COPIA-LIKE N-TERMINAL DOMAIN-CONTAINING PROTEIN"/>
    <property type="match status" value="1"/>
</dbReference>
<name>A0A835GLG0_SPOEX</name>
<evidence type="ECO:0000256" key="1">
    <source>
        <dbReference type="PROSITE-ProRule" id="PRU00047"/>
    </source>
</evidence>
<dbReference type="InterPro" id="IPR025724">
    <property type="entry name" value="GAG-pre-integrase_dom"/>
</dbReference>
<dbReference type="SMART" id="SM00343">
    <property type="entry name" value="ZnF_C2HC"/>
    <property type="match status" value="2"/>
</dbReference>
<dbReference type="Proteomes" id="UP000648187">
    <property type="component" value="Unassembled WGS sequence"/>
</dbReference>
<dbReference type="Pfam" id="PF00098">
    <property type="entry name" value="zf-CCHC"/>
    <property type="match status" value="2"/>
</dbReference>
<dbReference type="PANTHER" id="PTHR47481">
    <property type="match status" value="1"/>
</dbReference>
<dbReference type="Pfam" id="PF14223">
    <property type="entry name" value="Retrotran_gag_2"/>
    <property type="match status" value="1"/>
</dbReference>
<evidence type="ECO:0000259" key="3">
    <source>
        <dbReference type="PROSITE" id="PS50158"/>
    </source>
</evidence>
<feature type="region of interest" description="Disordered" evidence="2">
    <location>
        <begin position="493"/>
        <end position="582"/>
    </location>
</feature>
<dbReference type="Pfam" id="PF22936">
    <property type="entry name" value="Pol_BBD"/>
    <property type="match status" value="1"/>
</dbReference>
<protein>
    <recommendedName>
        <fullName evidence="3">CCHC-type domain-containing protein</fullName>
    </recommendedName>
</protein>
<dbReference type="GO" id="GO:0008270">
    <property type="term" value="F:zinc ion binding"/>
    <property type="evidence" value="ECO:0007669"/>
    <property type="project" value="UniProtKB-KW"/>
</dbReference>
<feature type="domain" description="CCHC-type" evidence="3">
    <location>
        <begin position="214"/>
        <end position="229"/>
    </location>
</feature>
<feature type="compositionally biased region" description="Polar residues" evidence="2">
    <location>
        <begin position="537"/>
        <end position="548"/>
    </location>
</feature>
<proteinExistence type="predicted"/>
<feature type="compositionally biased region" description="Acidic residues" evidence="2">
    <location>
        <begin position="493"/>
        <end position="503"/>
    </location>
</feature>
<evidence type="ECO:0000313" key="4">
    <source>
        <dbReference type="EMBL" id="KAF9418634.1"/>
    </source>
</evidence>
<dbReference type="InterPro" id="IPR001878">
    <property type="entry name" value="Znf_CCHC"/>
</dbReference>
<keyword evidence="5" id="KW-1185">Reference proteome</keyword>
<dbReference type="AlphaFoldDB" id="A0A835GLG0"/>
<evidence type="ECO:0000256" key="2">
    <source>
        <dbReference type="SAM" id="MobiDB-lite"/>
    </source>
</evidence>
<dbReference type="PROSITE" id="PS50158">
    <property type="entry name" value="ZF_CCHC"/>
    <property type="match status" value="2"/>
</dbReference>
<dbReference type="InterPro" id="IPR036875">
    <property type="entry name" value="Znf_CCHC_sf"/>
</dbReference>
<gene>
    <name evidence="4" type="ORF">HW555_004600</name>
</gene>
<evidence type="ECO:0000313" key="5">
    <source>
        <dbReference type="Proteomes" id="UP000648187"/>
    </source>
</evidence>
<dbReference type="GO" id="GO:0003676">
    <property type="term" value="F:nucleic acid binding"/>
    <property type="evidence" value="ECO:0007669"/>
    <property type="project" value="InterPro"/>
</dbReference>